<keyword evidence="5" id="KW-1133">Transmembrane helix</keyword>
<dbReference type="PROSITE" id="PS50004">
    <property type="entry name" value="C2"/>
    <property type="match status" value="3"/>
</dbReference>
<feature type="region of interest" description="Disordered" evidence="4">
    <location>
        <begin position="1"/>
        <end position="157"/>
    </location>
</feature>
<keyword evidence="3" id="KW-0106">Calcium</keyword>
<feature type="region of interest" description="Disordered" evidence="4">
    <location>
        <begin position="302"/>
        <end position="323"/>
    </location>
</feature>
<dbReference type="InterPro" id="IPR000008">
    <property type="entry name" value="C2_dom"/>
</dbReference>
<reference evidence="7" key="2">
    <citation type="submission" date="2025-09" db="UniProtKB">
        <authorList>
            <consortium name="Ensembl"/>
        </authorList>
    </citation>
    <scope>IDENTIFICATION</scope>
</reference>
<dbReference type="PANTHER" id="PTHR45911:SF2">
    <property type="entry name" value="MULTIPLE C2 AND TRANSMEMBRANE DOMAIN-CONTAINING PROTEIN 2"/>
    <property type="match status" value="1"/>
</dbReference>
<dbReference type="Ensembl" id="ENSGMOT00000043846.1">
    <property type="protein sequence ID" value="ENSGMOP00000061207.1"/>
    <property type="gene ID" value="ENSGMOG00000018626.2"/>
</dbReference>
<accession>A0A8C5CGH5</accession>
<evidence type="ECO:0000256" key="2">
    <source>
        <dbReference type="ARBA" id="ARBA00022723"/>
    </source>
</evidence>
<evidence type="ECO:0000256" key="1">
    <source>
        <dbReference type="ARBA" id="ARBA00007923"/>
    </source>
</evidence>
<dbReference type="GO" id="GO:0046928">
    <property type="term" value="P:regulation of neurotransmitter secretion"/>
    <property type="evidence" value="ECO:0007669"/>
    <property type="project" value="TreeGrafter"/>
</dbReference>
<proteinExistence type="inferred from homology"/>
<protein>
    <submittedName>
        <fullName evidence="7">Multiple C2 domains, transmembrane 2b</fullName>
    </submittedName>
</protein>
<dbReference type="CDD" id="cd04042">
    <property type="entry name" value="C2A_MCTP_PRT"/>
    <property type="match status" value="1"/>
</dbReference>
<dbReference type="GeneTree" id="ENSGT00940000156291"/>
<feature type="compositionally biased region" description="Basic and acidic residues" evidence="4">
    <location>
        <begin position="132"/>
        <end position="145"/>
    </location>
</feature>
<dbReference type="OMA" id="MDGICKW"/>
<feature type="compositionally biased region" description="Acidic residues" evidence="4">
    <location>
        <begin position="117"/>
        <end position="126"/>
    </location>
</feature>
<feature type="domain" description="C2" evidence="6">
    <location>
        <begin position="324"/>
        <end position="438"/>
    </location>
</feature>
<dbReference type="CDD" id="cd08377">
    <property type="entry name" value="C2C_MCTP_PRT"/>
    <property type="match status" value="1"/>
</dbReference>
<dbReference type="PANTHER" id="PTHR45911">
    <property type="entry name" value="C2 DOMAIN-CONTAINING PROTEIN"/>
    <property type="match status" value="1"/>
</dbReference>
<name>A0A8C5CGH5_GADMO</name>
<evidence type="ECO:0000256" key="3">
    <source>
        <dbReference type="ARBA" id="ARBA00022837"/>
    </source>
</evidence>
<sequence length="861" mass="96731">METKKHSMLSSLRNKTRPLISHLRRPRHGDKRALSASNPNVSVVDGPAAGPQPPEQHSPVWSHSSPTSSDAASPLSLHPDQDRPAEHRLHPSGGGGGPLALGGGAAATGRGGPGEREEGEEAEEEGGGGGTENRRTPDGDGHRDSPLSWPQNEEDQQMFRDVEEQPGEMASGSPSYYSSFLLTIILKEGRNLVIRDRCGTSDPYVKFKLEGKTFYKSRVIYKNLNPVWNESFVLPIKELEQVLHVNVYDRDLTSDDFMGSADVLLSELEMNKDNELSLALDDPNSLEADMGNLLLDMRLSPRDPDGVSSSRWPHKRKNNSLSNKPHNARLAEVLRKGQLWTSVVVVTLVGAWGLEVDSPGDLFVRLRLGDQRHKSKNHFKAANPQWRERFSFNQFTDATGILEVELCTKLGTRNHEILIGFEVDISSLPMNKNQQFRAELGQSGGYMLLLVTQSVCSGVSICDLAAAPLAAGEQRENQLEKYRLAKSFENLGDIGYLQVKILKATDLLAADLNGKSDPFCVLQLGNDRLQTHTIYKTLNPEWNEVFTFPIKDVHEVLEVTIFDEDGDKAPDFLGKTAIPLLMAPNRQQITLPLKKENLGSLSKGVLTLELELLFNPVRASVRTFSPKETRFIEDNPKFSKKILGRNITRVRTLIRAVLSTGRYVKSCFQWESTQRSITAFLVFLLTVWNFNFCMLPFFLVLLFSWNYFQISSGRVVHDLDNIDVGDDDDDEEAEKKGLMEKIHMVQDTIITVQNFLDEIACFGERIKNTFNWSVPFLSNLAFLVLIMVTIICYFIPIRYLILLWGINKFTKKLRKPHAVENNELLDFLSRVPSDVEKAQYRSVRTTASPQHHSILKKKKTS</sequence>
<evidence type="ECO:0000256" key="5">
    <source>
        <dbReference type="SAM" id="Phobius"/>
    </source>
</evidence>
<dbReference type="GO" id="GO:0030672">
    <property type="term" value="C:synaptic vesicle membrane"/>
    <property type="evidence" value="ECO:0007669"/>
    <property type="project" value="TreeGrafter"/>
</dbReference>
<evidence type="ECO:0000259" key="6">
    <source>
        <dbReference type="PROSITE" id="PS50004"/>
    </source>
</evidence>
<reference evidence="7" key="1">
    <citation type="submission" date="2025-08" db="UniProtKB">
        <authorList>
            <consortium name="Ensembl"/>
        </authorList>
    </citation>
    <scope>IDENTIFICATION</scope>
</reference>
<evidence type="ECO:0000313" key="7">
    <source>
        <dbReference type="Ensembl" id="ENSGMOP00000061207.1"/>
    </source>
</evidence>
<feature type="compositionally biased region" description="Low complexity" evidence="4">
    <location>
        <begin position="57"/>
        <end position="77"/>
    </location>
</feature>
<dbReference type="AlphaFoldDB" id="A0A8C5CGH5"/>
<dbReference type="Pfam" id="PF00168">
    <property type="entry name" value="C2"/>
    <property type="match status" value="3"/>
</dbReference>
<feature type="compositionally biased region" description="Gly residues" evidence="4">
    <location>
        <begin position="92"/>
        <end position="112"/>
    </location>
</feature>
<dbReference type="GO" id="GO:0005509">
    <property type="term" value="F:calcium ion binding"/>
    <property type="evidence" value="ECO:0007669"/>
    <property type="project" value="TreeGrafter"/>
</dbReference>
<dbReference type="PRINTS" id="PR00360">
    <property type="entry name" value="C2DOMAIN"/>
</dbReference>
<keyword evidence="2" id="KW-0479">Metal-binding</keyword>
<evidence type="ECO:0000313" key="8">
    <source>
        <dbReference type="Proteomes" id="UP000694546"/>
    </source>
</evidence>
<organism evidence="7 8">
    <name type="scientific">Gadus morhua</name>
    <name type="common">Atlantic cod</name>
    <dbReference type="NCBI Taxonomy" id="8049"/>
    <lineage>
        <taxon>Eukaryota</taxon>
        <taxon>Metazoa</taxon>
        <taxon>Chordata</taxon>
        <taxon>Craniata</taxon>
        <taxon>Vertebrata</taxon>
        <taxon>Euteleostomi</taxon>
        <taxon>Actinopterygii</taxon>
        <taxon>Neopterygii</taxon>
        <taxon>Teleostei</taxon>
        <taxon>Neoteleostei</taxon>
        <taxon>Acanthomorphata</taxon>
        <taxon>Zeiogadaria</taxon>
        <taxon>Gadariae</taxon>
        <taxon>Gadiformes</taxon>
        <taxon>Gadoidei</taxon>
        <taxon>Gadidae</taxon>
        <taxon>Gadus</taxon>
    </lineage>
</organism>
<keyword evidence="5" id="KW-0812">Transmembrane</keyword>
<dbReference type="Proteomes" id="UP000694546">
    <property type="component" value="Chromosome 14"/>
</dbReference>
<comment type="similarity">
    <text evidence="1">Belongs to the MCTP family.</text>
</comment>
<dbReference type="SMART" id="SM00239">
    <property type="entry name" value="C2"/>
    <property type="match status" value="3"/>
</dbReference>
<feature type="transmembrane region" description="Helical" evidence="5">
    <location>
        <begin position="780"/>
        <end position="806"/>
    </location>
</feature>
<feature type="compositionally biased region" description="Basic and acidic residues" evidence="4">
    <location>
        <begin position="79"/>
        <end position="89"/>
    </location>
</feature>
<keyword evidence="8" id="KW-1185">Reference proteome</keyword>
<feature type="domain" description="C2" evidence="6">
    <location>
        <begin position="478"/>
        <end position="593"/>
    </location>
</feature>
<evidence type="ECO:0000256" key="4">
    <source>
        <dbReference type="SAM" id="MobiDB-lite"/>
    </source>
</evidence>
<dbReference type="SUPFAM" id="SSF49562">
    <property type="entry name" value="C2 domain (Calcium/lipid-binding domain, CaLB)"/>
    <property type="match status" value="3"/>
</dbReference>
<gene>
    <name evidence="7" type="primary">mctp2b</name>
</gene>
<feature type="domain" description="C2" evidence="6">
    <location>
        <begin position="162"/>
        <end position="278"/>
    </location>
</feature>
<dbReference type="InterPro" id="IPR035892">
    <property type="entry name" value="C2_domain_sf"/>
</dbReference>
<dbReference type="Gene3D" id="2.60.40.150">
    <property type="entry name" value="C2 domain"/>
    <property type="match status" value="3"/>
</dbReference>
<keyword evidence="5" id="KW-0472">Membrane</keyword>
<feature type="transmembrane region" description="Helical" evidence="5">
    <location>
        <begin position="679"/>
        <end position="705"/>
    </location>
</feature>